<dbReference type="Gene3D" id="3.40.50.280">
    <property type="entry name" value="Cobalamin-binding domain"/>
    <property type="match status" value="1"/>
</dbReference>
<reference evidence="2" key="1">
    <citation type="journal article" date="2015" name="Nature">
        <title>Complex archaea that bridge the gap between prokaryotes and eukaryotes.</title>
        <authorList>
            <person name="Spang A."/>
            <person name="Saw J.H."/>
            <person name="Jorgensen S.L."/>
            <person name="Zaremba-Niedzwiedzka K."/>
            <person name="Martijn J."/>
            <person name="Lind A.E."/>
            <person name="van Eijk R."/>
            <person name="Schleper C."/>
            <person name="Guy L."/>
            <person name="Ettema T.J."/>
        </authorList>
    </citation>
    <scope>NUCLEOTIDE SEQUENCE</scope>
</reference>
<feature type="domain" description="Radical SAM core" evidence="1">
    <location>
        <begin position="229"/>
        <end position="471"/>
    </location>
</feature>
<evidence type="ECO:0000313" key="2">
    <source>
        <dbReference type="EMBL" id="KKN29355.1"/>
    </source>
</evidence>
<evidence type="ECO:0000259" key="1">
    <source>
        <dbReference type="PROSITE" id="PS51918"/>
    </source>
</evidence>
<dbReference type="AlphaFoldDB" id="A0A0F9PC14"/>
<comment type="caution">
    <text evidence="2">The sequence shown here is derived from an EMBL/GenBank/DDBJ whole genome shotgun (WGS) entry which is preliminary data.</text>
</comment>
<organism evidence="2">
    <name type="scientific">marine sediment metagenome</name>
    <dbReference type="NCBI Taxonomy" id="412755"/>
    <lineage>
        <taxon>unclassified sequences</taxon>
        <taxon>metagenomes</taxon>
        <taxon>ecological metagenomes</taxon>
    </lineage>
</organism>
<dbReference type="Pfam" id="PF19864">
    <property type="entry name" value="Radical_SAM_N2"/>
    <property type="match status" value="1"/>
</dbReference>
<dbReference type="Gene3D" id="3.80.30.20">
    <property type="entry name" value="tm_1862 like domain"/>
    <property type="match status" value="1"/>
</dbReference>
<proteinExistence type="predicted"/>
<dbReference type="InterPro" id="IPR006638">
    <property type="entry name" value="Elp3/MiaA/NifB-like_rSAM"/>
</dbReference>
<accession>A0A0F9PC14</accession>
<gene>
    <name evidence="2" type="ORF">LCGC14_0844980</name>
</gene>
<dbReference type="InterPro" id="IPR007197">
    <property type="entry name" value="rSAM"/>
</dbReference>
<dbReference type="NCBIfam" id="TIGR03936">
    <property type="entry name" value="sam_1_link_chp"/>
    <property type="match status" value="1"/>
</dbReference>
<dbReference type="PANTHER" id="PTHR42731:SF1">
    <property type="entry name" value="RADICAL SAM DOMAIN PROTEIN"/>
    <property type="match status" value="1"/>
</dbReference>
<protein>
    <recommendedName>
        <fullName evidence="1">Radical SAM core domain-containing protein</fullName>
    </recommendedName>
</protein>
<dbReference type="GO" id="GO:0051536">
    <property type="term" value="F:iron-sulfur cluster binding"/>
    <property type="evidence" value="ECO:0007669"/>
    <property type="project" value="InterPro"/>
</dbReference>
<dbReference type="InterPro" id="IPR018768">
    <property type="entry name" value="DUF2344"/>
</dbReference>
<dbReference type="CDD" id="cd01335">
    <property type="entry name" value="Radical_SAM"/>
    <property type="match status" value="1"/>
</dbReference>
<dbReference type="GO" id="GO:0003824">
    <property type="term" value="F:catalytic activity"/>
    <property type="evidence" value="ECO:0007669"/>
    <property type="project" value="InterPro"/>
</dbReference>
<dbReference type="SMART" id="SM00729">
    <property type="entry name" value="Elp3"/>
    <property type="match status" value="1"/>
</dbReference>
<dbReference type="InterPro" id="IPR045784">
    <property type="entry name" value="Radical_SAM_N2"/>
</dbReference>
<name>A0A0F9PC14_9ZZZZ</name>
<dbReference type="Pfam" id="PF04055">
    <property type="entry name" value="Radical_SAM"/>
    <property type="match status" value="1"/>
</dbReference>
<sequence length="816" mass="92224">MKSEINPKVEQIIKNVQKPLTYIACEDSAVYKNNAALSFCLVYPDIYELAIANLGINILYSVLNEKKDIWAQRAYMPDLDMIEELEKSDYPLFSLEEGRSLNDFDVVGFSMPHELSYPNILKILELSRIPIRRNDRADNDPIVIAGGHGAFNPASMSPFIDAFVIGDGEIAALEIAEKIIGKSNRSRNEKLEAISGIKGVWVPGLNKTVEKSTVVDLNEVCHDPLIPSSKGEKRHVVEIMRGCTAGCRFCQAGFINRPLREKKASKVFKEGLDGIASCGLKQLSLLSLSTSDYSQIEKIVEAFSDELKEKNVSISLPSLRMDDFAVEMLTKIAAIKKTGLTFAIEAGSQRLRDVINKNLDEEQIISTLSAVFEKGWSKVKLYFMIGLPTETQKDLDDIVRLIDRISVVAKENLPKKLKKKLKLNISVSNFVPKPHTPFQWARQDDLSAFKEKHRFLTSKIRGPHLNLRWHNAEQSDIEGLLARADEKIADVIERAYKKGALFNNFSERFDYDAWLESVKESGVDIEEYQNERSQEKSLPWDFVDCGVDKEFLKEESKKSLKGEDTADCRNEKCPKCGVCEAEIRNRLSDDFEYEPTKKQIVGDQEARKFRLVLEREGQFKYLSHLEWIALVERKLRQTGLRFVSKGKFNPRPKLSFSQALPLGFSSEYELADFTIKDNISESELCLMLQKVFAHAAKFKKLISSPEKMIFETATYHLKIKNGQDEGSIVKALAQAADDNKDKALKIEKRDRFLSIKLNECILKSEKSLADDLLKVTCPVGVRPDSLVKALAKDNAIVIEVKDVRKMALTGRSSNGK</sequence>
<dbReference type="SFLD" id="SFLDG01082">
    <property type="entry name" value="B12-binding_domain_containing"/>
    <property type="match status" value="1"/>
</dbReference>
<dbReference type="PANTHER" id="PTHR42731">
    <property type="entry name" value="SLL1084 PROTEIN"/>
    <property type="match status" value="1"/>
</dbReference>
<dbReference type="InterPro" id="IPR023404">
    <property type="entry name" value="rSAM_horseshoe"/>
</dbReference>
<dbReference type="EMBL" id="LAZR01002493">
    <property type="protein sequence ID" value="KKN29355.1"/>
    <property type="molecule type" value="Genomic_DNA"/>
</dbReference>
<dbReference type="SFLD" id="SFLDS00029">
    <property type="entry name" value="Radical_SAM"/>
    <property type="match status" value="1"/>
</dbReference>
<dbReference type="InterPro" id="IPR058240">
    <property type="entry name" value="rSAM_sf"/>
</dbReference>
<dbReference type="SUPFAM" id="SSF102114">
    <property type="entry name" value="Radical SAM enzymes"/>
    <property type="match status" value="1"/>
</dbReference>
<dbReference type="Pfam" id="PF10105">
    <property type="entry name" value="DUF2344"/>
    <property type="match status" value="1"/>
</dbReference>
<dbReference type="PROSITE" id="PS51918">
    <property type="entry name" value="RADICAL_SAM"/>
    <property type="match status" value="1"/>
</dbReference>